<reference evidence="3" key="1">
    <citation type="journal article" date="2023" name="Plants (Basel)">
        <title>Genomic Analysis of Leptolyngbya boryana CZ1 Reveals Efficient Carbon Fixation Modules.</title>
        <authorList>
            <person name="Bai X."/>
            <person name="Wang H."/>
            <person name="Cheng W."/>
            <person name="Wang J."/>
            <person name="Ma M."/>
            <person name="Hu H."/>
            <person name="Song Z."/>
            <person name="Ma H."/>
            <person name="Fan Y."/>
            <person name="Du C."/>
            <person name="Xu J."/>
        </authorList>
    </citation>
    <scope>NUCLEOTIDE SEQUENCE</scope>
    <source>
        <strain evidence="3">CZ1</strain>
    </source>
</reference>
<dbReference type="AlphaFoldDB" id="A0AA96WQH3"/>
<organism evidence="3">
    <name type="scientific">Leptolyngbya boryana CZ1</name>
    <dbReference type="NCBI Taxonomy" id="3060204"/>
    <lineage>
        <taxon>Bacteria</taxon>
        <taxon>Bacillati</taxon>
        <taxon>Cyanobacteriota</taxon>
        <taxon>Cyanophyceae</taxon>
        <taxon>Leptolyngbyales</taxon>
        <taxon>Leptolyngbyaceae</taxon>
        <taxon>Leptolyngbya group</taxon>
        <taxon>Leptolyngbya</taxon>
    </lineage>
</organism>
<dbReference type="Gene3D" id="1.25.40.10">
    <property type="entry name" value="Tetratricopeptide repeat domain"/>
    <property type="match status" value="3"/>
</dbReference>
<dbReference type="SUPFAM" id="SSF48452">
    <property type="entry name" value="TPR-like"/>
    <property type="match status" value="3"/>
</dbReference>
<feature type="repeat" description="TPR" evidence="1">
    <location>
        <begin position="104"/>
        <end position="137"/>
    </location>
</feature>
<feature type="repeat" description="TPR" evidence="1">
    <location>
        <begin position="184"/>
        <end position="217"/>
    </location>
</feature>
<dbReference type="InterPro" id="IPR011990">
    <property type="entry name" value="TPR-like_helical_dom_sf"/>
</dbReference>
<dbReference type="PROSITE" id="PS50005">
    <property type="entry name" value="TPR"/>
    <property type="match status" value="5"/>
</dbReference>
<reference evidence="3" key="2">
    <citation type="submission" date="2023-07" db="EMBL/GenBank/DDBJ databases">
        <authorList>
            <person name="Bai X.-H."/>
            <person name="Wang H.-H."/>
            <person name="Wang J."/>
            <person name="Ma M.-Y."/>
            <person name="Hu H.-H."/>
            <person name="Song Z.-L."/>
            <person name="Ma H.-G."/>
            <person name="Fan Y."/>
            <person name="Du C.-Y."/>
            <person name="Xu J.-C."/>
        </authorList>
    </citation>
    <scope>NUCLEOTIDE SEQUENCE</scope>
    <source>
        <strain evidence="3">CZ1</strain>
    </source>
</reference>
<evidence type="ECO:0000259" key="2">
    <source>
        <dbReference type="Pfam" id="PF12770"/>
    </source>
</evidence>
<dbReference type="RefSeq" id="WP_316426257.1">
    <property type="nucleotide sequence ID" value="NZ_CP130144.1"/>
</dbReference>
<sequence>MLLTVLHPRQVAVAQAIQDHEVEANQLLQQASRYYETSQFKEALRVLERVLQIYRGIGDLSEEGKTLNNIGVIYSTLGQDRVASDVYQQALVIARQVNNRFGEAATLNNIGEVHRNLGEYAKALSFYEQALVISHELRSSKLEGQVLSNIGEVYNSLGQYERALTFSQQALKIRRSTGDQVGEGVTSSNIGVTYTQLGQYPIALKYLQRALSISREVRDSRGESVVLNNLGKLHSQVGQYRKSLVFYQQDIAIARRIGDRRGEGTTLGNIGSTYSDLGEYVKALNFQHQALAVHREVGNRAGEATALNNIGFIYNFQKQYTQALNFHNQALSIRRKLGDRAGEATALNNIGGVYNRLGKDTEALQFYQQALVIHRESGNLDQEAITLSNIGASSLLLGNSKVAESSLLRAASIRDSLRSGLSDADKVSALDMSLSTYRFLQDVFVAQSKISEALEASERGRARALADLLFSRLQTQRQQADGSLATDVRVASLSTHQIKQTAQAQNAILVQYSLSQKQFDANGHKEWRDSVLYIWVVQSNGQIAFRKVNVTPLSKSLEEFVSVSRDAIGVRSRSDRSLVAVPASNPEQQKQALQQLHKILIEPIADLLPKDPNQRVAFMPQDSLFLVPFAALQDKDGKYLVEKHTIVTAPSIQTLQLTRETKLKQKAQTDEALIVGNPIMPKFNETQLSDLPGAKQEAIAISKLFSTQPLIGAQATKAEVVKRMKTAKYIHLATHGLLDSIKGDIPGAIALTPDANNNGFLTAGEIFEMQLNADLVVLSACDTARGDIKGEGVIGLSRSLISAGVPSVIVSLWQVPDSPTASLMTEFYRNLREKKLDKAQSLRQAMLTTMKQHPNPRDWAAFTLIGESE</sequence>
<dbReference type="Pfam" id="PF13424">
    <property type="entry name" value="TPR_12"/>
    <property type="match status" value="5"/>
</dbReference>
<evidence type="ECO:0000313" key="3">
    <source>
        <dbReference type="EMBL" id="WNZ44070.1"/>
    </source>
</evidence>
<dbReference type="PANTHER" id="PTHR10098">
    <property type="entry name" value="RAPSYN-RELATED"/>
    <property type="match status" value="1"/>
</dbReference>
<gene>
    <name evidence="3" type="ORF">Q2T42_19760</name>
</gene>
<evidence type="ECO:0000256" key="1">
    <source>
        <dbReference type="PROSITE-ProRule" id="PRU00339"/>
    </source>
</evidence>
<dbReference type="InterPro" id="IPR019734">
    <property type="entry name" value="TPR_rpt"/>
</dbReference>
<feature type="repeat" description="TPR" evidence="1">
    <location>
        <begin position="344"/>
        <end position="377"/>
    </location>
</feature>
<name>A0AA96WQH3_LEPBY</name>
<proteinExistence type="predicted"/>
<dbReference type="SMART" id="SM00028">
    <property type="entry name" value="TPR"/>
    <property type="match status" value="10"/>
</dbReference>
<dbReference type="InterPro" id="IPR024983">
    <property type="entry name" value="CHAT_dom"/>
</dbReference>
<dbReference type="Pfam" id="PF12770">
    <property type="entry name" value="CHAT"/>
    <property type="match status" value="1"/>
</dbReference>
<feature type="repeat" description="TPR" evidence="1">
    <location>
        <begin position="144"/>
        <end position="177"/>
    </location>
</feature>
<feature type="repeat" description="TPR" evidence="1">
    <location>
        <begin position="304"/>
        <end position="337"/>
    </location>
</feature>
<dbReference type="PROSITE" id="PS50293">
    <property type="entry name" value="TPR_REGION"/>
    <property type="match status" value="1"/>
</dbReference>
<protein>
    <submittedName>
        <fullName evidence="3">CHAT domain-containing protein</fullName>
    </submittedName>
</protein>
<feature type="domain" description="CHAT" evidence="2">
    <location>
        <begin position="591"/>
        <end position="867"/>
    </location>
</feature>
<dbReference type="EMBL" id="CP130144">
    <property type="protein sequence ID" value="WNZ44070.1"/>
    <property type="molecule type" value="Genomic_DNA"/>
</dbReference>
<keyword evidence="1" id="KW-0802">TPR repeat</keyword>
<accession>A0AA96WQH3</accession>
<dbReference type="PANTHER" id="PTHR10098:SF108">
    <property type="entry name" value="TETRATRICOPEPTIDE REPEAT PROTEIN 28"/>
    <property type="match status" value="1"/>
</dbReference>